<reference evidence="1 2" key="1">
    <citation type="submission" date="2016-10" db="EMBL/GenBank/DDBJ databases">
        <authorList>
            <person name="de Groot N.N."/>
        </authorList>
    </citation>
    <scope>NUCLEOTIDE SEQUENCE [LARGE SCALE GENOMIC DNA]</scope>
    <source>
        <strain evidence="1 2">M79</strain>
    </source>
</reference>
<dbReference type="RefSeq" id="WP_074751643.1">
    <property type="nucleotide sequence ID" value="NZ_FOTJ01000013.1"/>
</dbReference>
<sequence length="120" mass="13618">MSKDTARQEVEKVCFAYEKAGKTGNKKDWGKFYDLEEPLIKKVEFANQPKLSIPKKIAEELDKVPFHNPIAQLSNKDCDLTDFNDTVKRYAWNNKENGYICVAYLAGKALGVELVEVTDA</sequence>
<dbReference type="AlphaFoldDB" id="A0A1I4I542"/>
<dbReference type="EMBL" id="FOTJ01000013">
    <property type="protein sequence ID" value="SFL49562.1"/>
    <property type="molecule type" value="Genomic_DNA"/>
</dbReference>
<evidence type="ECO:0008006" key="3">
    <source>
        <dbReference type="Google" id="ProtNLM"/>
    </source>
</evidence>
<proteinExistence type="predicted"/>
<dbReference type="Proteomes" id="UP000181969">
    <property type="component" value="Unassembled WGS sequence"/>
</dbReference>
<name>A0A1I4I542_9LACT</name>
<evidence type="ECO:0000313" key="2">
    <source>
        <dbReference type="Proteomes" id="UP000181969"/>
    </source>
</evidence>
<gene>
    <name evidence="1" type="ORF">SAMN05216438_11323</name>
</gene>
<evidence type="ECO:0000313" key="1">
    <source>
        <dbReference type="EMBL" id="SFL49562.1"/>
    </source>
</evidence>
<protein>
    <recommendedName>
        <fullName evidence="3">Phage protein</fullName>
    </recommendedName>
</protein>
<accession>A0A1I4I542</accession>
<organism evidence="1 2">
    <name type="scientific">Lactococcus garvieae</name>
    <dbReference type="NCBI Taxonomy" id="1363"/>
    <lineage>
        <taxon>Bacteria</taxon>
        <taxon>Bacillati</taxon>
        <taxon>Bacillota</taxon>
        <taxon>Bacilli</taxon>
        <taxon>Lactobacillales</taxon>
        <taxon>Streptococcaceae</taxon>
        <taxon>Lactococcus</taxon>
    </lineage>
</organism>